<evidence type="ECO:0000259" key="3">
    <source>
        <dbReference type="Pfam" id="PF00169"/>
    </source>
</evidence>
<dbReference type="HGNC" id="HGNC:17073">
    <property type="gene designation" value="ARHGAP26"/>
</dbReference>
<dbReference type="CDD" id="cd01249">
    <property type="entry name" value="BAR-PH_GRAF_family"/>
    <property type="match status" value="1"/>
</dbReference>
<dbReference type="Antibodypedia" id="27437">
    <property type="antibodies" value="251 antibodies from 32 providers"/>
</dbReference>
<dbReference type="EMBL" id="AC012630">
    <property type="status" value="NOT_ANNOTATED_CDS"/>
    <property type="molecule type" value="Genomic_DNA"/>
</dbReference>
<keyword evidence="7 8" id="KW-1267">Proteomics identification</keyword>
<sequence>MAPFCFPARSLQEFATVLRNLEDERIRMIENASEVLITPLEKFRKEQIGAAKEAKKKYDKETEKYCGILEKHLNLSSKKKESQLQEADSQVDLVRQHFYEVSLEYVFKVQEVQERKMFEFVEPLLAFLQGLFTFYHHGYELAKDFGDFKTQLTISIQNTRNRFEGTRSEVESLMKKMKENPLEHKTISPYTMEGYLYVQEKRHFGTSWVKHYCTYQRDSKQITMVPFDQKSGGKGGEDESVILKSCTRRKTDSIEKRFCFDVEAVDRGNLDPEMDMYTRRYRVNMKAEVEVMHLQANEHQRLAAEHQKLEERHGADSSSQTSGGTLDLELLASRPVKQ</sequence>
<dbReference type="PANTHER" id="PTHR12552">
    <property type="entry name" value="OLIGOPHRENIN 1"/>
    <property type="match status" value="1"/>
</dbReference>
<feature type="region of interest" description="Disordered" evidence="2">
    <location>
        <begin position="306"/>
        <end position="338"/>
    </location>
</feature>
<dbReference type="GO" id="GO:0005096">
    <property type="term" value="F:GTPase activator activity"/>
    <property type="evidence" value="ECO:0007669"/>
    <property type="project" value="UniProtKB-KW"/>
</dbReference>
<feature type="domain" description="BAR" evidence="4">
    <location>
        <begin position="9"/>
        <end position="172"/>
    </location>
</feature>
<dbReference type="EMBL" id="KC877138">
    <property type="status" value="NOT_ANNOTATED_CDS"/>
    <property type="molecule type" value="Genomic_DNA"/>
</dbReference>
<dbReference type="EMBL" id="AC005574">
    <property type="status" value="NOT_ANNOTATED_CDS"/>
    <property type="molecule type" value="Genomic_DNA"/>
</dbReference>
<dbReference type="SUPFAM" id="SSF103657">
    <property type="entry name" value="BAR/IMD domain-like"/>
    <property type="match status" value="1"/>
</dbReference>
<dbReference type="GeneTree" id="ENSGT00940000157254"/>
<dbReference type="OrthoDB" id="9529098at2759"/>
<dbReference type="InterPro" id="IPR011993">
    <property type="entry name" value="PH-like_dom_sf"/>
</dbReference>
<dbReference type="GO" id="GO:0005737">
    <property type="term" value="C:cytoplasm"/>
    <property type="evidence" value="ECO:0007669"/>
    <property type="project" value="InterPro"/>
</dbReference>
<dbReference type="PANTHER" id="PTHR12552:SF4">
    <property type="entry name" value="RHO GTPASE-ACTIVATING PROTEIN 26"/>
    <property type="match status" value="1"/>
</dbReference>
<reference evidence="5 6" key="3">
    <citation type="journal article" date="2004" name="Nature">
        <title>Finishing the euchromatic sequence of the human genome.</title>
        <authorList>
            <consortium name="International Human Genome Sequencing Consortium"/>
        </authorList>
    </citation>
    <scope>NUCLEOTIDE SEQUENCE [LARGE SCALE GENOMIC DNA]</scope>
</reference>
<dbReference type="Proteomes" id="UP000005640">
    <property type="component" value="Chromosome 5"/>
</dbReference>
<dbReference type="InterPro" id="IPR047225">
    <property type="entry name" value="PH_GRAF"/>
</dbReference>
<dbReference type="EMBL" id="KC877124">
    <property type="status" value="NOT_ANNOTATED_CDS"/>
    <property type="molecule type" value="Genomic_DNA"/>
</dbReference>
<dbReference type="Pfam" id="PF16746">
    <property type="entry name" value="BAR_3"/>
    <property type="match status" value="1"/>
</dbReference>
<keyword evidence="6" id="KW-1185">Reference proteome</keyword>
<gene>
    <name evidence="5" type="primary">ARHGAP26</name>
</gene>
<reference evidence="5" key="5">
    <citation type="submission" date="2025-09" db="UniProtKB">
        <authorList>
            <consortium name="Ensembl"/>
        </authorList>
    </citation>
    <scope>IDENTIFICATION</scope>
</reference>
<dbReference type="EMBL" id="AC005348">
    <property type="status" value="NOT_ANNOTATED_CDS"/>
    <property type="molecule type" value="Genomic_DNA"/>
</dbReference>
<dbReference type="EMBL" id="AC004782">
    <property type="status" value="NOT_ANNOTATED_CDS"/>
    <property type="molecule type" value="Genomic_DNA"/>
</dbReference>
<protein>
    <submittedName>
        <fullName evidence="5">Rho GTPase activating protein 26</fullName>
    </submittedName>
</protein>
<dbReference type="ChiTaRS" id="ARHGAP26">
    <property type="organism name" value="human"/>
</dbReference>
<organism evidence="5 6">
    <name type="scientific">Homo sapiens</name>
    <name type="common">Human</name>
    <dbReference type="NCBI Taxonomy" id="9606"/>
    <lineage>
        <taxon>Eukaryota</taxon>
        <taxon>Metazoa</taxon>
        <taxon>Chordata</taxon>
        <taxon>Craniata</taxon>
        <taxon>Vertebrata</taxon>
        <taxon>Euteleostomi</taxon>
        <taxon>Mammalia</taxon>
        <taxon>Eutheria</taxon>
        <taxon>Euarchontoglires</taxon>
        <taxon>Primates</taxon>
        <taxon>Haplorrhini</taxon>
        <taxon>Catarrhini</taxon>
        <taxon>Hominidae</taxon>
        <taxon>Homo</taxon>
    </lineage>
</organism>
<reference evidence="5 6" key="1">
    <citation type="journal article" date="2001" name="Nature">
        <title>Initial sequencing and analysis of the human genome.</title>
        <authorList>
            <consortium name="International Human Genome Sequencing Consortium"/>
            <person name="Lander E.S."/>
            <person name="Linton L.M."/>
            <person name="Birren B."/>
            <person name="Nusbaum C."/>
            <person name="Zody M.C."/>
            <person name="Baldwin J."/>
            <person name="Devon K."/>
            <person name="Dewar K."/>
            <person name="Doyle M."/>
            <person name="FitzHugh W."/>
            <person name="Funke R."/>
            <person name="Gage D."/>
            <person name="Harris K."/>
            <person name="Heaford A."/>
            <person name="Howland J."/>
            <person name="Kann L."/>
            <person name="Lehoczky J."/>
            <person name="LeVine R."/>
            <person name="McEwan P."/>
            <person name="McKernan K."/>
            <person name="Meldrim J."/>
            <person name="Mesirov J.P."/>
            <person name="Miranda C."/>
            <person name="Morris W."/>
            <person name="Naylor J."/>
            <person name="Raymond C."/>
            <person name="Rosetti M."/>
            <person name="Santos R."/>
            <person name="Sheridan A."/>
            <person name="Sougnez C."/>
            <person name="Stange-Thomann N."/>
            <person name="Stojanovic N."/>
            <person name="Subramanian A."/>
            <person name="Wyman D."/>
            <person name="Rogers J."/>
            <person name="Sulston J."/>
            <person name="Ainscough R."/>
            <person name="Beck S."/>
            <person name="Bentley D."/>
            <person name="Burton J."/>
            <person name="Clee C."/>
            <person name="Carter N."/>
            <person name="Coulson A."/>
            <person name="Deadman R."/>
            <person name="Deloukas P."/>
            <person name="Dunham A."/>
            <person name="Dunham I."/>
            <person name="Durbin R."/>
            <person name="French L."/>
            <person name="Grafham D."/>
            <person name="Gregory S."/>
            <person name="Hubbard T."/>
            <person name="Humphray S."/>
            <person name="Hunt A."/>
            <person name="Jones M."/>
            <person name="Lloyd C."/>
            <person name="McMurray A."/>
            <person name="Matthews L."/>
            <person name="Mercer S."/>
            <person name="Milne S."/>
            <person name="Mullikin J.C."/>
            <person name="Mungall A."/>
            <person name="Plumb R."/>
            <person name="Ross M."/>
            <person name="Shownkeen R."/>
            <person name="Sims S."/>
            <person name="Waterston R.H."/>
            <person name="Wilson R.K."/>
            <person name="Hillier L.W."/>
            <person name="McPherson J.D."/>
            <person name="Marra M.A."/>
            <person name="Mardis E.R."/>
            <person name="Fulton L.A."/>
            <person name="Chinwalla A.T."/>
            <person name="Pepin K.H."/>
            <person name="Gish W.R."/>
            <person name="Chissoe S.L."/>
            <person name="Wendl M.C."/>
            <person name="Delehaunty K.D."/>
            <person name="Miner T.L."/>
            <person name="Delehaunty A."/>
            <person name="Kramer J.B."/>
            <person name="Cook L.L."/>
            <person name="Fulton R.S."/>
            <person name="Johnson D.L."/>
            <person name="Minx P.J."/>
            <person name="Clifton S.W."/>
            <person name="Hawkins T."/>
            <person name="Branscomb E."/>
            <person name="Predki P."/>
            <person name="Richardson P."/>
            <person name="Wenning S."/>
            <person name="Slezak T."/>
            <person name="Doggett N."/>
            <person name="Cheng J.F."/>
            <person name="Olsen A."/>
            <person name="Lucas S."/>
            <person name="Elkin C."/>
            <person name="Uberbacher E."/>
            <person name="Frazier M."/>
            <person name="Gibbs R.A."/>
            <person name="Muzny D.M."/>
            <person name="Scherer S.E."/>
            <person name="Bouck J.B."/>
            <person name="Sodergren E.J."/>
            <person name="Worley K.C."/>
            <person name="Rives C.M."/>
            <person name="Gorrell J.H."/>
            <person name="Metzker M.L."/>
            <person name="Naylor S.L."/>
            <person name="Kucherlapati R.S."/>
            <person name="Nelson D.L."/>
            <person name="Weinstock G.M."/>
            <person name="Sakaki Y."/>
            <person name="Fujiyama A."/>
            <person name="Hattori M."/>
            <person name="Yada T."/>
            <person name="Toyoda A."/>
            <person name="Itoh T."/>
            <person name="Kawagoe C."/>
            <person name="Watanabe H."/>
            <person name="Totoki Y."/>
            <person name="Taylor T."/>
            <person name="Weissenbach J."/>
            <person name="Heilig R."/>
            <person name="Saurin W."/>
            <person name="Artiguenave F."/>
            <person name="Brottier P."/>
            <person name="Bruls T."/>
            <person name="Pelletier E."/>
            <person name="Robert C."/>
            <person name="Wincker P."/>
            <person name="Smith D.R."/>
            <person name="Doucette-Stamm L."/>
            <person name="Rubenfield M."/>
            <person name="Weinstock K."/>
            <person name="Lee H.M."/>
            <person name="Dubois J."/>
            <person name="Rosenthal A."/>
            <person name="Platzer M."/>
            <person name="Nyakatura G."/>
            <person name="Taudien S."/>
            <person name="Rump A."/>
            <person name="Yang H."/>
            <person name="Yu J."/>
            <person name="Wang J."/>
            <person name="Huang G."/>
            <person name="Gu J."/>
            <person name="Hood L."/>
            <person name="Rowen L."/>
            <person name="Madan A."/>
            <person name="Qin S."/>
            <person name="Davis R.W."/>
            <person name="Federspiel N.A."/>
            <person name="Abola A.P."/>
            <person name="Proctor M.J."/>
            <person name="Myers R.M."/>
            <person name="Schmutz J."/>
            <person name="Dickson M."/>
            <person name="Grimwood J."/>
            <person name="Cox D.R."/>
            <person name="Olson M.V."/>
            <person name="Kaul R."/>
            <person name="Raymond C."/>
            <person name="Shimizu N."/>
            <person name="Kawasaki K."/>
            <person name="Minoshima S."/>
            <person name="Evans G.A."/>
            <person name="Athanasiou M."/>
            <person name="Schultz R."/>
            <person name="Roe B.A."/>
            <person name="Chen F."/>
            <person name="Pan H."/>
            <person name="Ramser J."/>
            <person name="Lehrach H."/>
            <person name="Reinhardt R."/>
            <person name="McCombie W.R."/>
            <person name="de la Bastide M."/>
            <person name="Dedhia N."/>
            <person name="Blocker H."/>
            <person name="Hornischer K."/>
            <person name="Nordsiek G."/>
            <person name="Agarwala R."/>
            <person name="Aravind L."/>
            <person name="Bailey J.A."/>
            <person name="Bateman A."/>
            <person name="Batzoglou S."/>
            <person name="Birney E."/>
            <person name="Bork P."/>
            <person name="Brown D.G."/>
            <person name="Burge C.B."/>
            <person name="Cerutti L."/>
            <person name="Chen H.C."/>
            <person name="Church D."/>
            <person name="Clamp M."/>
            <person name="Copley R.R."/>
            <person name="Doerks T."/>
            <person name="Eddy S.R."/>
            <person name="Eichler E.E."/>
            <person name="Furey T.S."/>
            <person name="Galagan J."/>
            <person name="Gilbert J.G."/>
            <person name="Harmon C."/>
            <person name="Hayashizaki Y."/>
            <person name="Haussler D."/>
            <person name="Hermjakob H."/>
            <person name="Hokamp K."/>
            <person name="Jang W."/>
            <person name="Johnson L.S."/>
            <person name="Jones T.A."/>
            <person name="Kasif S."/>
            <person name="Kaspryzk A."/>
            <person name="Kennedy S."/>
            <person name="Kent W.J."/>
            <person name="Kitts P."/>
            <person name="Koonin E.V."/>
            <person name="Korf I."/>
            <person name="Kulp D."/>
            <person name="Lancet D."/>
            <person name="Lowe T.M."/>
            <person name="McLysaght A."/>
            <person name="Mikkelsen T."/>
            <person name="Moran J.V."/>
            <person name="Mulder N."/>
            <person name="Pollara V.J."/>
            <person name="Ponting C.P."/>
            <person name="Schuler G."/>
            <person name="Schultz J."/>
            <person name="Slater G."/>
            <person name="Smit A.F."/>
            <person name="Stupka E."/>
            <person name="Szustakowski J."/>
            <person name="Thierry-Mieg D."/>
            <person name="Thierry-Mieg J."/>
            <person name="Wagner L."/>
            <person name="Wallis J."/>
            <person name="Wheeler R."/>
            <person name="Williams A."/>
            <person name="Wolf Y.I."/>
            <person name="Wolfe K.H."/>
            <person name="Yang S.P."/>
            <person name="Yeh R.F."/>
            <person name="Collins F."/>
            <person name="Guyer M.S."/>
            <person name="Peterson J."/>
            <person name="Felsenfeld A."/>
            <person name="Wetterstrand K.A."/>
            <person name="Patrinos A."/>
            <person name="Morgan M.J."/>
            <person name="de Jong P."/>
            <person name="Catanese J.J."/>
            <person name="Osoegawa K."/>
            <person name="Shizuya H."/>
            <person name="Choi S."/>
            <person name="Chen Y.J."/>
        </authorList>
    </citation>
    <scope>NUCLEOTIDE SEQUENCE [LARGE SCALE GENOMIC DNA]</scope>
</reference>
<feature type="compositionally biased region" description="Basic and acidic residues" evidence="2">
    <location>
        <begin position="306"/>
        <end position="315"/>
    </location>
</feature>
<dbReference type="InterPro" id="IPR001849">
    <property type="entry name" value="PH_domain"/>
</dbReference>
<dbReference type="VEuPathDB" id="HostDB:ENSG00000145819"/>
<dbReference type="FunFam" id="1.20.1270.60:FF:000001">
    <property type="entry name" value="Rho GTPase-activating protein 26"/>
    <property type="match status" value="1"/>
</dbReference>
<keyword evidence="1" id="KW-0343">GTPase activation</keyword>
<dbReference type="InterPro" id="IPR004148">
    <property type="entry name" value="BAR_dom"/>
</dbReference>
<evidence type="ECO:0000313" key="6">
    <source>
        <dbReference type="Proteomes" id="UP000005640"/>
    </source>
</evidence>
<reference evidence="5" key="4">
    <citation type="submission" date="2025-08" db="UniProtKB">
        <authorList>
            <consortium name="Ensembl"/>
        </authorList>
    </citation>
    <scope>IDENTIFICATION</scope>
</reference>
<dbReference type="EMBL" id="AC008533">
    <property type="status" value="NOT_ANNOTATED_CDS"/>
    <property type="molecule type" value="Genomic_DNA"/>
</dbReference>
<dbReference type="ExpressionAtlas" id="A0A2R8Y5C0">
    <property type="expression patterns" value="baseline and differential"/>
</dbReference>
<evidence type="ECO:0000259" key="4">
    <source>
        <dbReference type="Pfam" id="PF16746"/>
    </source>
</evidence>
<dbReference type="Gene3D" id="1.20.1270.60">
    <property type="entry name" value="Arfaptin homology (AH) domain/BAR domain"/>
    <property type="match status" value="1"/>
</dbReference>
<dbReference type="MassIVE" id="A0A2R8Y5C0"/>
<dbReference type="SUPFAM" id="SSF50729">
    <property type="entry name" value="PH domain-like"/>
    <property type="match status" value="1"/>
</dbReference>
<dbReference type="OpenTargets" id="ENSG00000145819"/>
<evidence type="ECO:0000256" key="1">
    <source>
        <dbReference type="ARBA" id="ARBA00022468"/>
    </source>
</evidence>
<dbReference type="Gene3D" id="2.30.29.30">
    <property type="entry name" value="Pleckstrin-homology domain (PH domain)/Phosphotyrosine-binding domain (PTB)"/>
    <property type="match status" value="1"/>
</dbReference>
<dbReference type="InterPro" id="IPR027267">
    <property type="entry name" value="AH/BAR_dom_sf"/>
</dbReference>
<dbReference type="Pfam" id="PF00169">
    <property type="entry name" value="PH"/>
    <property type="match status" value="1"/>
</dbReference>
<evidence type="ECO:0007829" key="8">
    <source>
        <dbReference type="ProteomicsDB" id="A0A2R8Y5C0"/>
    </source>
</evidence>
<dbReference type="SMR" id="A0A2R8Y5C0"/>
<name>A0A2R8Y5C0_HUMAN</name>
<dbReference type="InterPro" id="IPR047234">
    <property type="entry name" value="GRAF_fam"/>
</dbReference>
<evidence type="ECO:0007829" key="7">
    <source>
        <dbReference type="PeptideAtlas" id="A0A2R8Y5C0"/>
    </source>
</evidence>
<proteinExistence type="evidence at protein level"/>
<feature type="domain" description="PH" evidence="3">
    <location>
        <begin position="191"/>
        <end position="283"/>
    </location>
</feature>
<dbReference type="Bgee" id="ENSG00000145819">
    <property type="expression patterns" value="Expressed in sural nerve and 186 other cell types or tissues"/>
</dbReference>
<dbReference type="AlphaFoldDB" id="A0A2R8Y5C0"/>
<evidence type="ECO:0000313" key="5">
    <source>
        <dbReference type="Ensembl" id="ENSP00000494415.1"/>
    </source>
</evidence>
<dbReference type="Ensembl" id="ENST00000475287.2">
    <property type="protein sequence ID" value="ENSP00000494415.1"/>
    <property type="gene ID" value="ENSG00000145819.18"/>
</dbReference>
<evidence type="ECO:0000256" key="2">
    <source>
        <dbReference type="SAM" id="MobiDB-lite"/>
    </source>
</evidence>
<reference evidence="5 6" key="2">
    <citation type="journal article" date="2004" name="Nature">
        <title>The DNA sequence and comparative analysis of human chromosome 5.</title>
        <authorList>
            <person name="Schmutz J."/>
            <person name="Martin J."/>
            <person name="Terry A."/>
            <person name="Couronne O."/>
            <person name="Grimwood J."/>
            <person name="Lowry S."/>
            <person name="Gordon L.A."/>
            <person name="Scott D."/>
            <person name="Xie G."/>
            <person name="Huang W."/>
            <person name="Hellsten U."/>
            <person name="Tran-Gyamfi M."/>
            <person name="She X."/>
            <person name="Prabhakar S."/>
            <person name="Aerts A."/>
            <person name="Altherr M."/>
            <person name="Bajorek E."/>
            <person name="Black S."/>
            <person name="Branscomb E."/>
            <person name="Caoile C."/>
            <person name="Challacombe J.F."/>
            <person name="Chan Y.M."/>
            <person name="Denys M."/>
            <person name="Detter J.C."/>
            <person name="Escobar J."/>
            <person name="Flowers D."/>
            <person name="Fotopulos D."/>
            <person name="Glavina T."/>
            <person name="Gomez M."/>
            <person name="Gonzales E."/>
            <person name="Goodstein D."/>
            <person name="Grigoriev I."/>
            <person name="Groza M."/>
            <person name="Hammon N."/>
            <person name="Hawkins T."/>
            <person name="Haydu L."/>
            <person name="Israni S."/>
            <person name="Jett J."/>
            <person name="Kadner K."/>
            <person name="Kimball H."/>
            <person name="Kobayashi A."/>
            <person name="Lopez F."/>
            <person name="Lou Y."/>
            <person name="Martinez D."/>
            <person name="Medina C."/>
            <person name="Morgan J."/>
            <person name="Nandkeshwar R."/>
            <person name="Noonan J.P."/>
            <person name="Pitluck S."/>
            <person name="Pollard M."/>
            <person name="Predki P."/>
            <person name="Priest J."/>
            <person name="Ramirez L."/>
            <person name="Retterer J."/>
            <person name="Rodriguez A."/>
            <person name="Rogers S."/>
            <person name="Salamov A."/>
            <person name="Salazar A."/>
            <person name="Thayer N."/>
            <person name="Tice H."/>
            <person name="Tsai M."/>
            <person name="Ustaszewska A."/>
            <person name="Vo N."/>
            <person name="Wheeler J."/>
            <person name="Wu K."/>
            <person name="Yang J."/>
            <person name="Dickson M."/>
            <person name="Cheng J.F."/>
            <person name="Eichler E.E."/>
            <person name="Olsen A."/>
            <person name="Pennacchio L.A."/>
            <person name="Rokhsar D.S."/>
            <person name="Richardson P."/>
            <person name="Lucas S.M."/>
            <person name="Myers R.M."/>
            <person name="Rubin E.M."/>
        </authorList>
    </citation>
    <scope>NUCLEOTIDE SEQUENCE [LARGE SCALE GENOMIC DNA]</scope>
</reference>
<accession>A0A2R8Y5C0</accession>